<dbReference type="InParanoid" id="W2S7V7"/>
<dbReference type="eggNOG" id="ENOG502SHPU">
    <property type="taxonomic scope" value="Eukaryota"/>
</dbReference>
<dbReference type="GO" id="GO:0004553">
    <property type="term" value="F:hydrolase activity, hydrolyzing O-glycosyl compounds"/>
    <property type="evidence" value="ECO:0007669"/>
    <property type="project" value="InterPro"/>
</dbReference>
<dbReference type="GeneID" id="19977724"/>
<gene>
    <name evidence="6" type="ORF">HMPREF1541_10385</name>
</gene>
<dbReference type="RefSeq" id="XP_008713278.1">
    <property type="nucleotide sequence ID" value="XM_008715056.1"/>
</dbReference>
<dbReference type="SUPFAM" id="SSF75005">
    <property type="entry name" value="Arabinanase/levansucrase/invertase"/>
    <property type="match status" value="1"/>
</dbReference>
<dbReference type="STRING" id="1220924.W2S7V7"/>
<dbReference type="Gene3D" id="2.115.10.20">
    <property type="entry name" value="Glycosyl hydrolase domain, family 43"/>
    <property type="match status" value="1"/>
</dbReference>
<dbReference type="OrthoDB" id="272289at2759"/>
<dbReference type="HOGENOM" id="CLU_009397_3_0_1"/>
<dbReference type="AlphaFoldDB" id="W2S7V7"/>
<dbReference type="PANTHER" id="PTHR43817">
    <property type="entry name" value="GLYCOSYL HYDROLASE"/>
    <property type="match status" value="1"/>
</dbReference>
<dbReference type="GO" id="GO:0005975">
    <property type="term" value="P:carbohydrate metabolic process"/>
    <property type="evidence" value="ECO:0007669"/>
    <property type="project" value="InterPro"/>
</dbReference>
<dbReference type="Pfam" id="PF04616">
    <property type="entry name" value="Glyco_hydro_43"/>
    <property type="match status" value="1"/>
</dbReference>
<evidence type="ECO:0000256" key="1">
    <source>
        <dbReference type="ARBA" id="ARBA00009865"/>
    </source>
</evidence>
<dbReference type="CDD" id="cd18820">
    <property type="entry name" value="GH43_LbAraf43-like"/>
    <property type="match status" value="1"/>
</dbReference>
<comment type="similarity">
    <text evidence="1 5">Belongs to the glycosyl hydrolase 43 family.</text>
</comment>
<proteinExistence type="inferred from homology"/>
<dbReference type="EMBL" id="KB822714">
    <property type="protein sequence ID" value="ETN44715.1"/>
    <property type="molecule type" value="Genomic_DNA"/>
</dbReference>
<evidence type="ECO:0000256" key="5">
    <source>
        <dbReference type="RuleBase" id="RU361187"/>
    </source>
</evidence>
<reference evidence="6 7" key="1">
    <citation type="submission" date="2013-03" db="EMBL/GenBank/DDBJ databases">
        <title>The Genome Sequence of Phialophora europaea CBS 101466.</title>
        <authorList>
            <consortium name="The Broad Institute Genomics Platform"/>
            <person name="Cuomo C."/>
            <person name="de Hoog S."/>
            <person name="Gorbushina A."/>
            <person name="Walker B."/>
            <person name="Young S.K."/>
            <person name="Zeng Q."/>
            <person name="Gargeya S."/>
            <person name="Fitzgerald M."/>
            <person name="Haas B."/>
            <person name="Abouelleil A."/>
            <person name="Allen A.W."/>
            <person name="Alvarado L."/>
            <person name="Arachchi H.M."/>
            <person name="Berlin A.M."/>
            <person name="Chapman S.B."/>
            <person name="Gainer-Dewar J."/>
            <person name="Goldberg J."/>
            <person name="Griggs A."/>
            <person name="Gujja S."/>
            <person name="Hansen M."/>
            <person name="Howarth C."/>
            <person name="Imamovic A."/>
            <person name="Ireland A."/>
            <person name="Larimer J."/>
            <person name="McCowan C."/>
            <person name="Murphy C."/>
            <person name="Pearson M."/>
            <person name="Poon T.W."/>
            <person name="Priest M."/>
            <person name="Roberts A."/>
            <person name="Saif S."/>
            <person name="Shea T."/>
            <person name="Sisk P."/>
            <person name="Sykes S."/>
            <person name="Wortman J."/>
            <person name="Nusbaum C."/>
            <person name="Birren B."/>
        </authorList>
    </citation>
    <scope>NUCLEOTIDE SEQUENCE [LARGE SCALE GENOMIC DNA]</scope>
    <source>
        <strain evidence="6 7">CBS 101466</strain>
    </source>
</reference>
<evidence type="ECO:0000256" key="3">
    <source>
        <dbReference type="ARBA" id="ARBA00022801"/>
    </source>
</evidence>
<keyword evidence="3 5" id="KW-0378">Hydrolase</keyword>
<name>W2S7V7_CYPE1</name>
<dbReference type="VEuPathDB" id="FungiDB:HMPREF1541_10385"/>
<sequence length="301" mass="34555">MDRDWDNAEVKLAFQAVENTSYAYSLWAPELHNINDKWYIIFTGNKDDEQPSPEQDMYCNFHCPAVNHRMFTLESSTSDIWDSEYTLKAELDTYDQFAIDGTYFQHSSGLYHIYSCWYDGYTSWPAMLCIAKMSDPWTVNSPLSERLIISKPDEPWEKTPTGRTVNVRLSSNEGPQQLTNPTTGQTFVIYSAARSDNRNYCLGQLELIGDDPMDIASWKKHTDGCIFYQNPDEEAYGVGHASFVQSPDHSQWWIVYHGMRDYLTGWSARSIRAQEFYFGDDGAPVFPRPGNGPYEVPSGQQ</sequence>
<dbReference type="Proteomes" id="UP000030752">
    <property type="component" value="Unassembled WGS sequence"/>
</dbReference>
<evidence type="ECO:0000313" key="7">
    <source>
        <dbReference type="Proteomes" id="UP000030752"/>
    </source>
</evidence>
<evidence type="ECO:0008006" key="8">
    <source>
        <dbReference type="Google" id="ProtNLM"/>
    </source>
</evidence>
<evidence type="ECO:0000256" key="2">
    <source>
        <dbReference type="ARBA" id="ARBA00022729"/>
    </source>
</evidence>
<accession>W2S7V7</accession>
<keyword evidence="7" id="KW-1185">Reference proteome</keyword>
<evidence type="ECO:0000256" key="4">
    <source>
        <dbReference type="ARBA" id="ARBA00023295"/>
    </source>
</evidence>
<organism evidence="6 7">
    <name type="scientific">Cyphellophora europaea (strain CBS 101466)</name>
    <name type="common">Phialophora europaea</name>
    <dbReference type="NCBI Taxonomy" id="1220924"/>
    <lineage>
        <taxon>Eukaryota</taxon>
        <taxon>Fungi</taxon>
        <taxon>Dikarya</taxon>
        <taxon>Ascomycota</taxon>
        <taxon>Pezizomycotina</taxon>
        <taxon>Eurotiomycetes</taxon>
        <taxon>Chaetothyriomycetidae</taxon>
        <taxon>Chaetothyriales</taxon>
        <taxon>Cyphellophoraceae</taxon>
        <taxon>Cyphellophora</taxon>
    </lineage>
</organism>
<keyword evidence="2" id="KW-0732">Signal</keyword>
<keyword evidence="4 5" id="KW-0326">Glycosidase</keyword>
<protein>
    <recommendedName>
        <fullName evidence="8">Alpha-N-arabinofuranosidase 2</fullName>
    </recommendedName>
</protein>
<evidence type="ECO:0000313" key="6">
    <source>
        <dbReference type="EMBL" id="ETN44715.1"/>
    </source>
</evidence>
<dbReference type="InterPro" id="IPR023296">
    <property type="entry name" value="Glyco_hydro_beta-prop_sf"/>
</dbReference>
<dbReference type="PANTHER" id="PTHR43817:SF1">
    <property type="entry name" value="HYDROLASE, FAMILY 43, PUTATIVE (AFU_ORTHOLOGUE AFUA_3G01660)-RELATED"/>
    <property type="match status" value="1"/>
</dbReference>
<dbReference type="InterPro" id="IPR006710">
    <property type="entry name" value="Glyco_hydro_43"/>
</dbReference>